<evidence type="ECO:0000313" key="3">
    <source>
        <dbReference type="EMBL" id="QCB29236.1"/>
    </source>
</evidence>
<reference evidence="3 4" key="1">
    <citation type="submission" date="2019-04" db="EMBL/GenBank/DDBJ databases">
        <title>Corynebacterium endometrii sp. nov., isolated from the uterus of a cow with endometritis.</title>
        <authorList>
            <person name="Ballas P."/>
            <person name="Ruckert C."/>
            <person name="Wagener K."/>
            <person name="Drillich M."/>
            <person name="Kaempfer P."/>
            <person name="Busse H.-J."/>
            <person name="Ehling-Schulz M."/>
        </authorList>
    </citation>
    <scope>NUCLEOTIDE SEQUENCE [LARGE SCALE GENOMIC DNA]</scope>
    <source>
        <strain evidence="3 4">LMM-1653</strain>
    </source>
</reference>
<feature type="signal peptide" evidence="2">
    <location>
        <begin position="1"/>
        <end position="22"/>
    </location>
</feature>
<dbReference type="PROSITE" id="PS51257">
    <property type="entry name" value="PROKAR_LIPOPROTEIN"/>
    <property type="match status" value="1"/>
</dbReference>
<dbReference type="RefSeq" id="WP_136141848.1">
    <property type="nucleotide sequence ID" value="NZ_CP039247.1"/>
</dbReference>
<organism evidence="3 4">
    <name type="scientific">Corynebacterium endometrii</name>
    <dbReference type="NCBI Taxonomy" id="2488819"/>
    <lineage>
        <taxon>Bacteria</taxon>
        <taxon>Bacillati</taxon>
        <taxon>Actinomycetota</taxon>
        <taxon>Actinomycetes</taxon>
        <taxon>Mycobacteriales</taxon>
        <taxon>Corynebacteriaceae</taxon>
        <taxon>Corynebacterium</taxon>
    </lineage>
</organism>
<dbReference type="KEGG" id="cee:CENDO_09910"/>
<proteinExistence type="predicted"/>
<evidence type="ECO:0000256" key="2">
    <source>
        <dbReference type="SAM" id="SignalP"/>
    </source>
</evidence>
<feature type="region of interest" description="Disordered" evidence="1">
    <location>
        <begin position="192"/>
        <end position="224"/>
    </location>
</feature>
<accession>A0A4P7QJJ7</accession>
<keyword evidence="4" id="KW-1185">Reference proteome</keyword>
<dbReference type="AlphaFoldDB" id="A0A4P7QJJ7"/>
<sequence precursor="true">MLKKKALGATAAILLTATSLVACGNDAQNGTFPNYGKDEAYDLTDPEDFSDFVVEYETLPDDFIEEIALEIDRELGVAAESDAIKEAGDVFCESSDLKSGLLTSAGMLSDPDSNSVDDLNSALGELNEDTAEEELQAIDEALGTGVDLAEASDEEALALIAYSLLGGVSQCQQDFSSDELAGTASMLNIARGESDLNPSMGESWDESSYDDSSSEDFSDTFLYG</sequence>
<feature type="compositionally biased region" description="Acidic residues" evidence="1">
    <location>
        <begin position="203"/>
        <end position="218"/>
    </location>
</feature>
<evidence type="ECO:0008006" key="5">
    <source>
        <dbReference type="Google" id="ProtNLM"/>
    </source>
</evidence>
<dbReference type="EMBL" id="CP039247">
    <property type="protein sequence ID" value="QCB29236.1"/>
    <property type="molecule type" value="Genomic_DNA"/>
</dbReference>
<protein>
    <recommendedName>
        <fullName evidence="5">DUF732 domain-containing protein</fullName>
    </recommendedName>
</protein>
<evidence type="ECO:0000313" key="4">
    <source>
        <dbReference type="Proteomes" id="UP000296352"/>
    </source>
</evidence>
<name>A0A4P7QJJ7_9CORY</name>
<evidence type="ECO:0000256" key="1">
    <source>
        <dbReference type="SAM" id="MobiDB-lite"/>
    </source>
</evidence>
<feature type="chain" id="PRO_5039100248" description="DUF732 domain-containing protein" evidence="2">
    <location>
        <begin position="23"/>
        <end position="224"/>
    </location>
</feature>
<dbReference type="Proteomes" id="UP000296352">
    <property type="component" value="Chromosome"/>
</dbReference>
<gene>
    <name evidence="3" type="ORF">CENDO_09910</name>
</gene>
<keyword evidence="2" id="KW-0732">Signal</keyword>